<accession>A0AAV3ZIU6</accession>
<protein>
    <submittedName>
        <fullName evidence="2">Transposon tf2-6 polyprotein</fullName>
    </submittedName>
</protein>
<evidence type="ECO:0000313" key="3">
    <source>
        <dbReference type="Proteomes" id="UP000735302"/>
    </source>
</evidence>
<proteinExistence type="predicted"/>
<keyword evidence="3" id="KW-1185">Reference proteome</keyword>
<evidence type="ECO:0000256" key="1">
    <source>
        <dbReference type="SAM" id="MobiDB-lite"/>
    </source>
</evidence>
<comment type="caution">
    <text evidence="2">The sequence shown here is derived from an EMBL/GenBank/DDBJ whole genome shotgun (WGS) entry which is preliminary data.</text>
</comment>
<dbReference type="PANTHER" id="PTHR33198">
    <property type="entry name" value="ANK_REP_REGION DOMAIN-CONTAINING PROTEIN-RELATED"/>
    <property type="match status" value="1"/>
</dbReference>
<feature type="region of interest" description="Disordered" evidence="1">
    <location>
        <begin position="211"/>
        <end position="240"/>
    </location>
</feature>
<dbReference type="AlphaFoldDB" id="A0AAV3ZIU6"/>
<evidence type="ECO:0000313" key="2">
    <source>
        <dbReference type="EMBL" id="GFN94727.1"/>
    </source>
</evidence>
<dbReference type="EMBL" id="BLXT01002468">
    <property type="protein sequence ID" value="GFN94727.1"/>
    <property type="molecule type" value="Genomic_DNA"/>
</dbReference>
<gene>
    <name evidence="2" type="ORF">PoB_002123300</name>
</gene>
<dbReference type="Proteomes" id="UP000735302">
    <property type="component" value="Unassembled WGS sequence"/>
</dbReference>
<dbReference type="PANTHER" id="PTHR33198:SF19">
    <property type="entry name" value="CCHC-TYPE DOMAIN-CONTAINING PROTEIN"/>
    <property type="match status" value="1"/>
</dbReference>
<feature type="compositionally biased region" description="Polar residues" evidence="1">
    <location>
        <begin position="229"/>
        <end position="240"/>
    </location>
</feature>
<organism evidence="2 3">
    <name type="scientific">Plakobranchus ocellatus</name>
    <dbReference type="NCBI Taxonomy" id="259542"/>
    <lineage>
        <taxon>Eukaryota</taxon>
        <taxon>Metazoa</taxon>
        <taxon>Spiralia</taxon>
        <taxon>Lophotrochozoa</taxon>
        <taxon>Mollusca</taxon>
        <taxon>Gastropoda</taxon>
        <taxon>Heterobranchia</taxon>
        <taxon>Euthyneura</taxon>
        <taxon>Panpulmonata</taxon>
        <taxon>Sacoglossa</taxon>
        <taxon>Placobranchoidea</taxon>
        <taxon>Plakobranchidae</taxon>
        <taxon>Plakobranchus</taxon>
    </lineage>
</organism>
<name>A0AAV3ZIU6_9GAST</name>
<reference evidence="2 3" key="1">
    <citation type="journal article" date="2021" name="Elife">
        <title>Chloroplast acquisition without the gene transfer in kleptoplastic sea slugs, Plakobranchus ocellatus.</title>
        <authorList>
            <person name="Maeda T."/>
            <person name="Takahashi S."/>
            <person name="Yoshida T."/>
            <person name="Shimamura S."/>
            <person name="Takaki Y."/>
            <person name="Nagai Y."/>
            <person name="Toyoda A."/>
            <person name="Suzuki Y."/>
            <person name="Arimoto A."/>
            <person name="Ishii H."/>
            <person name="Satoh N."/>
            <person name="Nishiyama T."/>
            <person name="Hasebe M."/>
            <person name="Maruyama T."/>
            <person name="Minagawa J."/>
            <person name="Obokata J."/>
            <person name="Shigenobu S."/>
        </authorList>
    </citation>
    <scope>NUCLEOTIDE SEQUENCE [LARGE SCALE GENOMIC DNA]</scope>
</reference>
<sequence length="339" mass="38596">MEALLAIVQQQSKTTVTNTKFGEFDPSVELWTDYWARFESFTKANAIPDERRTESFLTNQSSAIYKLVMNLAQQQTPPRVINSHSMGEIAAHMAEQYNPKRFVARKRFKFWTKTARKPGESVNALAAHIRQEAATCDFASIKDPLDEAMRTRFVCSIHNEAIIKALFKIKDDELTFTRAFEIAAEVEEATRVAKETLGSPDTEIHKVLKKKPPAKSSYNKPAAPHPNFFQRNPSLPHSQKGPQLRRCSRCDRAHSADTCRFATVTCRFCNIKGHIESACRKKKRQQHVKIVKAARGSSTASLTQECFLSGYPINFEVDTDSRDSFILLDTWHQINRPQM</sequence>